<feature type="region of interest" description="Disordered" evidence="1">
    <location>
        <begin position="42"/>
        <end position="143"/>
    </location>
</feature>
<evidence type="ECO:0008006" key="5">
    <source>
        <dbReference type="Google" id="ProtNLM"/>
    </source>
</evidence>
<sequence length="314" mass="32563">MSKLLPSGSRRLLVGAASAAALLAAAPSAHAQLCWGSSCPQAGANAGGKAGGGAQGTGRGTVVWDPFSGKWIPQVTGQAQGNAGGQAQGNAGAQASAPAPPRPPPPPPQPWSPPPPPPQVTPLPPPPPPPPPYTSPSGSGSGSGYSFEPYFQLAACGGFQIGIADPPEPRVLTCLEQRLRPMAFLGIGNDFTYSFGNDDYRIPGPLQAYRHEFGAMPHVSLHLWTGGFSPYLRAGPNIHVARMLADGWAETRTYLGGHGGFGLEFLKPGSMTGAFELVVFGMARLDDQPRPDGAKDRGGHGVQLRLSFGYTFLL</sequence>
<accession>A0A150R7U3</accession>
<evidence type="ECO:0000313" key="4">
    <source>
        <dbReference type="Proteomes" id="UP000075515"/>
    </source>
</evidence>
<organism evidence="3 4">
    <name type="scientific">Sorangium cellulosum</name>
    <name type="common">Polyangium cellulosum</name>
    <dbReference type="NCBI Taxonomy" id="56"/>
    <lineage>
        <taxon>Bacteria</taxon>
        <taxon>Pseudomonadati</taxon>
        <taxon>Myxococcota</taxon>
        <taxon>Polyangia</taxon>
        <taxon>Polyangiales</taxon>
        <taxon>Polyangiaceae</taxon>
        <taxon>Sorangium</taxon>
    </lineage>
</organism>
<dbReference type="InterPro" id="IPR006311">
    <property type="entry name" value="TAT_signal"/>
</dbReference>
<protein>
    <recommendedName>
        <fullName evidence="5">Outer membrane protein beta-barrel domain-containing protein</fullName>
    </recommendedName>
</protein>
<feature type="signal peptide" evidence="2">
    <location>
        <begin position="1"/>
        <end position="31"/>
    </location>
</feature>
<dbReference type="PROSITE" id="PS51318">
    <property type="entry name" value="TAT"/>
    <property type="match status" value="1"/>
</dbReference>
<feature type="compositionally biased region" description="Gly residues" evidence="1">
    <location>
        <begin position="45"/>
        <end position="59"/>
    </location>
</feature>
<feature type="compositionally biased region" description="Low complexity" evidence="1">
    <location>
        <begin position="88"/>
        <end position="97"/>
    </location>
</feature>
<keyword evidence="2" id="KW-0732">Signal</keyword>
<feature type="compositionally biased region" description="Pro residues" evidence="1">
    <location>
        <begin position="98"/>
        <end position="134"/>
    </location>
</feature>
<evidence type="ECO:0000256" key="2">
    <source>
        <dbReference type="SAM" id="SignalP"/>
    </source>
</evidence>
<evidence type="ECO:0000313" key="3">
    <source>
        <dbReference type="EMBL" id="KYF76271.1"/>
    </source>
</evidence>
<dbReference type="AlphaFoldDB" id="A0A150R7U3"/>
<evidence type="ECO:0000256" key="1">
    <source>
        <dbReference type="SAM" id="MobiDB-lite"/>
    </source>
</evidence>
<dbReference type="EMBL" id="JEMC01004049">
    <property type="protein sequence ID" value="KYF76271.1"/>
    <property type="molecule type" value="Genomic_DNA"/>
</dbReference>
<dbReference type="Proteomes" id="UP000075515">
    <property type="component" value="Unassembled WGS sequence"/>
</dbReference>
<feature type="chain" id="PRO_5007567829" description="Outer membrane protein beta-barrel domain-containing protein" evidence="2">
    <location>
        <begin position="32"/>
        <end position="314"/>
    </location>
</feature>
<gene>
    <name evidence="3" type="ORF">BE18_26105</name>
</gene>
<name>A0A150R7U3_SORCE</name>
<proteinExistence type="predicted"/>
<comment type="caution">
    <text evidence="3">The sequence shown here is derived from an EMBL/GenBank/DDBJ whole genome shotgun (WGS) entry which is preliminary data.</text>
</comment>
<reference evidence="3 4" key="1">
    <citation type="submission" date="2014-02" db="EMBL/GenBank/DDBJ databases">
        <title>The small core and large imbalanced accessory genome model reveals a collaborative survival strategy of Sorangium cellulosum strains in nature.</title>
        <authorList>
            <person name="Han K."/>
            <person name="Peng R."/>
            <person name="Blom J."/>
            <person name="Li Y.-Z."/>
        </authorList>
    </citation>
    <scope>NUCLEOTIDE SEQUENCE [LARGE SCALE GENOMIC DNA]</scope>
    <source>
        <strain evidence="3 4">So0149</strain>
    </source>
</reference>